<keyword evidence="3" id="KW-1185">Reference proteome</keyword>
<dbReference type="AlphaFoldDB" id="A0A1Z5R2B3"/>
<name>A0A1Z5R2B3_SORBI</name>
<feature type="transmembrane region" description="Helical" evidence="1">
    <location>
        <begin position="22"/>
        <end position="44"/>
    </location>
</feature>
<dbReference type="Gramene" id="OQU77913">
    <property type="protein sequence ID" value="OQU77913"/>
    <property type="gene ID" value="SORBI_3009G120850"/>
</dbReference>
<keyword evidence="1" id="KW-1133">Transmembrane helix</keyword>
<dbReference type="InParanoid" id="A0A1Z5R2B3"/>
<keyword evidence="1" id="KW-0812">Transmembrane</keyword>
<evidence type="ECO:0000256" key="1">
    <source>
        <dbReference type="SAM" id="Phobius"/>
    </source>
</evidence>
<gene>
    <name evidence="2" type="ORF">SORBI_3009G120850</name>
</gene>
<proteinExistence type="predicted"/>
<accession>A0A1Z5R2B3</accession>
<evidence type="ECO:0000313" key="3">
    <source>
        <dbReference type="Proteomes" id="UP000000768"/>
    </source>
</evidence>
<reference evidence="2 3" key="1">
    <citation type="journal article" date="2009" name="Nature">
        <title>The Sorghum bicolor genome and the diversification of grasses.</title>
        <authorList>
            <person name="Paterson A.H."/>
            <person name="Bowers J.E."/>
            <person name="Bruggmann R."/>
            <person name="Dubchak I."/>
            <person name="Grimwood J."/>
            <person name="Gundlach H."/>
            <person name="Haberer G."/>
            <person name="Hellsten U."/>
            <person name="Mitros T."/>
            <person name="Poliakov A."/>
            <person name="Schmutz J."/>
            <person name="Spannagl M."/>
            <person name="Tang H."/>
            <person name="Wang X."/>
            <person name="Wicker T."/>
            <person name="Bharti A.K."/>
            <person name="Chapman J."/>
            <person name="Feltus F.A."/>
            <person name="Gowik U."/>
            <person name="Grigoriev I.V."/>
            <person name="Lyons E."/>
            <person name="Maher C.A."/>
            <person name="Martis M."/>
            <person name="Narechania A."/>
            <person name="Otillar R.P."/>
            <person name="Penning B.W."/>
            <person name="Salamov A.A."/>
            <person name="Wang Y."/>
            <person name="Zhang L."/>
            <person name="Carpita N.C."/>
            <person name="Freeling M."/>
            <person name="Gingle A.R."/>
            <person name="Hash C.T."/>
            <person name="Keller B."/>
            <person name="Klein P."/>
            <person name="Kresovich S."/>
            <person name="McCann M.C."/>
            <person name="Ming R."/>
            <person name="Peterson D.G."/>
            <person name="Mehboob-ur-Rahman"/>
            <person name="Ware D."/>
            <person name="Westhoff P."/>
            <person name="Mayer K.F."/>
            <person name="Messing J."/>
            <person name="Rokhsar D.S."/>
        </authorList>
    </citation>
    <scope>NUCLEOTIDE SEQUENCE [LARGE SCALE GENOMIC DNA]</scope>
    <source>
        <strain evidence="3">cv. BTx623</strain>
    </source>
</reference>
<dbReference type="Proteomes" id="UP000000768">
    <property type="component" value="Chromosome 9"/>
</dbReference>
<evidence type="ECO:0000313" key="2">
    <source>
        <dbReference type="EMBL" id="OQU77913.1"/>
    </source>
</evidence>
<keyword evidence="1" id="KW-0472">Membrane</keyword>
<reference evidence="3" key="2">
    <citation type="journal article" date="2018" name="Plant J.">
        <title>The Sorghum bicolor reference genome: improved assembly, gene annotations, a transcriptome atlas, and signatures of genome organization.</title>
        <authorList>
            <person name="McCormick R.F."/>
            <person name="Truong S.K."/>
            <person name="Sreedasyam A."/>
            <person name="Jenkins J."/>
            <person name="Shu S."/>
            <person name="Sims D."/>
            <person name="Kennedy M."/>
            <person name="Amirebrahimi M."/>
            <person name="Weers B.D."/>
            <person name="McKinley B."/>
            <person name="Mattison A."/>
            <person name="Morishige D.T."/>
            <person name="Grimwood J."/>
            <person name="Schmutz J."/>
            <person name="Mullet J.E."/>
        </authorList>
    </citation>
    <scope>NUCLEOTIDE SEQUENCE [LARGE SCALE GENOMIC DNA]</scope>
    <source>
        <strain evidence="3">cv. BTx623</strain>
    </source>
</reference>
<organism evidence="2 3">
    <name type="scientific">Sorghum bicolor</name>
    <name type="common">Sorghum</name>
    <name type="synonym">Sorghum vulgare</name>
    <dbReference type="NCBI Taxonomy" id="4558"/>
    <lineage>
        <taxon>Eukaryota</taxon>
        <taxon>Viridiplantae</taxon>
        <taxon>Streptophyta</taxon>
        <taxon>Embryophyta</taxon>
        <taxon>Tracheophyta</taxon>
        <taxon>Spermatophyta</taxon>
        <taxon>Magnoliopsida</taxon>
        <taxon>Liliopsida</taxon>
        <taxon>Poales</taxon>
        <taxon>Poaceae</taxon>
        <taxon>PACMAD clade</taxon>
        <taxon>Panicoideae</taxon>
        <taxon>Andropogonodae</taxon>
        <taxon>Andropogoneae</taxon>
        <taxon>Sorghinae</taxon>
        <taxon>Sorghum</taxon>
    </lineage>
</organism>
<sequence length="114" mass="12725">MHACWTYIHDFHWSYPLTSDELLFHFFLIVFSASLLPPPAPLLCSPRPCRASLRALYIGKPLLPPFLLCDLHDLHATRVRATTWLLASSSHFLPRFAASIGQQATSSCEAMGAS</sequence>
<protein>
    <submittedName>
        <fullName evidence="2">Uncharacterized protein</fullName>
    </submittedName>
</protein>
<dbReference type="EMBL" id="CM000768">
    <property type="protein sequence ID" value="OQU77913.1"/>
    <property type="molecule type" value="Genomic_DNA"/>
</dbReference>